<evidence type="ECO:0000256" key="4">
    <source>
        <dbReference type="ARBA" id="ARBA00022475"/>
    </source>
</evidence>
<keyword evidence="10" id="KW-1185">Reference proteome</keyword>
<evidence type="ECO:0000256" key="7">
    <source>
        <dbReference type="ARBA" id="ARBA00023136"/>
    </source>
</evidence>
<evidence type="ECO:0000313" key="9">
    <source>
        <dbReference type="EMBL" id="TCQ03255.1"/>
    </source>
</evidence>
<comment type="similarity">
    <text evidence="2">Belongs to the auxin efflux carrier (TC 2.A.69) family.</text>
</comment>
<evidence type="ECO:0000256" key="1">
    <source>
        <dbReference type="ARBA" id="ARBA00004651"/>
    </source>
</evidence>
<comment type="subcellular location">
    <subcellularLocation>
        <location evidence="1">Cell membrane</location>
        <topology evidence="1">Multi-pass membrane protein</topology>
    </subcellularLocation>
</comment>
<keyword evidence="4" id="KW-1003">Cell membrane</keyword>
<evidence type="ECO:0008006" key="11">
    <source>
        <dbReference type="Google" id="ProtNLM"/>
    </source>
</evidence>
<accession>A0A4R2TPM6</accession>
<feature type="transmembrane region" description="Helical" evidence="8">
    <location>
        <begin position="131"/>
        <end position="156"/>
    </location>
</feature>
<feature type="transmembrane region" description="Helical" evidence="8">
    <location>
        <begin position="177"/>
        <end position="199"/>
    </location>
</feature>
<feature type="transmembrane region" description="Helical" evidence="8">
    <location>
        <begin position="261"/>
        <end position="283"/>
    </location>
</feature>
<keyword evidence="7 8" id="KW-0472">Membrane</keyword>
<evidence type="ECO:0000256" key="8">
    <source>
        <dbReference type="SAM" id="Phobius"/>
    </source>
</evidence>
<dbReference type="PANTHER" id="PTHR36838">
    <property type="entry name" value="AUXIN EFFLUX CARRIER FAMILY PROTEIN"/>
    <property type="match status" value="1"/>
</dbReference>
<dbReference type="GO" id="GO:0005886">
    <property type="term" value="C:plasma membrane"/>
    <property type="evidence" value="ECO:0007669"/>
    <property type="project" value="UniProtKB-SubCell"/>
</dbReference>
<sequence>MGIFLFILINNIIPISILVIIGYTMNRKFDLNINTMSKLNFYLFVPSFTFVNLYTTKIPREMSKVILSAFIILFINWALVTTISKFRGHSEGFRGAFANSVLFFNAGNIGVPLITLVFSSPPFIINGETPYLSLALTTQIMILVTQNITSNTVGFLNAGCENTQWKESISKVLKMPTIYAVLIALILKYLSIDITQSIIWPPLNYSRNALVPVALLSLGVQLSKTKFDIRDIEVYLAVFSRLIIGPLLAIILILLFKIDGIVAQVFVIALALPTSVNSALIAVEYDNFPNFSSQVVMVSTIFSAISLVAIIYMARVVFPI</sequence>
<feature type="transmembrane region" description="Helical" evidence="8">
    <location>
        <begin position="295"/>
        <end position="318"/>
    </location>
</feature>
<reference evidence="9 10" key="1">
    <citation type="submission" date="2019-03" db="EMBL/GenBank/DDBJ databases">
        <title>Genomic Encyclopedia of Type Strains, Phase IV (KMG-IV): sequencing the most valuable type-strain genomes for metagenomic binning, comparative biology and taxonomic classification.</title>
        <authorList>
            <person name="Goeker M."/>
        </authorList>
    </citation>
    <scope>NUCLEOTIDE SEQUENCE [LARGE SCALE GENOMIC DNA]</scope>
    <source>
        <strain evidence="9 10">DSM 100013</strain>
    </source>
</reference>
<feature type="transmembrane region" description="Helical" evidence="8">
    <location>
        <begin position="6"/>
        <end position="25"/>
    </location>
</feature>
<evidence type="ECO:0000256" key="5">
    <source>
        <dbReference type="ARBA" id="ARBA00022692"/>
    </source>
</evidence>
<evidence type="ECO:0000256" key="6">
    <source>
        <dbReference type="ARBA" id="ARBA00022989"/>
    </source>
</evidence>
<dbReference type="InterPro" id="IPR004776">
    <property type="entry name" value="Mem_transp_PIN-like"/>
</dbReference>
<dbReference type="InterPro" id="IPR038770">
    <property type="entry name" value="Na+/solute_symporter_sf"/>
</dbReference>
<organism evidence="9 10">
    <name type="scientific">Serpentinicella alkaliphila</name>
    <dbReference type="NCBI Taxonomy" id="1734049"/>
    <lineage>
        <taxon>Bacteria</taxon>
        <taxon>Bacillati</taxon>
        <taxon>Bacillota</taxon>
        <taxon>Clostridia</taxon>
        <taxon>Peptostreptococcales</taxon>
        <taxon>Natronincolaceae</taxon>
        <taxon>Serpentinicella</taxon>
    </lineage>
</organism>
<dbReference type="AlphaFoldDB" id="A0A4R2TPM6"/>
<feature type="transmembrane region" description="Helical" evidence="8">
    <location>
        <begin position="37"/>
        <end position="54"/>
    </location>
</feature>
<dbReference type="GO" id="GO:0055085">
    <property type="term" value="P:transmembrane transport"/>
    <property type="evidence" value="ECO:0007669"/>
    <property type="project" value="InterPro"/>
</dbReference>
<dbReference type="PANTHER" id="PTHR36838:SF1">
    <property type="entry name" value="SLR1864 PROTEIN"/>
    <property type="match status" value="1"/>
</dbReference>
<feature type="transmembrane region" description="Helical" evidence="8">
    <location>
        <begin position="234"/>
        <end position="255"/>
    </location>
</feature>
<gene>
    <name evidence="9" type="ORF">EDD79_101043</name>
</gene>
<keyword evidence="5 8" id="KW-0812">Transmembrane</keyword>
<evidence type="ECO:0000313" key="10">
    <source>
        <dbReference type="Proteomes" id="UP000295504"/>
    </source>
</evidence>
<comment type="caution">
    <text evidence="9">The sequence shown here is derived from an EMBL/GenBank/DDBJ whole genome shotgun (WGS) entry which is preliminary data.</text>
</comment>
<proteinExistence type="inferred from homology"/>
<evidence type="ECO:0000256" key="3">
    <source>
        <dbReference type="ARBA" id="ARBA00022448"/>
    </source>
</evidence>
<feature type="transmembrane region" description="Helical" evidence="8">
    <location>
        <begin position="96"/>
        <end position="119"/>
    </location>
</feature>
<dbReference type="Pfam" id="PF03547">
    <property type="entry name" value="Mem_trans"/>
    <property type="match status" value="1"/>
</dbReference>
<dbReference type="RefSeq" id="WP_132848079.1">
    <property type="nucleotide sequence ID" value="NZ_CP058648.1"/>
</dbReference>
<evidence type="ECO:0000256" key="2">
    <source>
        <dbReference type="ARBA" id="ARBA00010145"/>
    </source>
</evidence>
<keyword evidence="6 8" id="KW-1133">Transmembrane helix</keyword>
<dbReference type="Gene3D" id="1.20.1530.20">
    <property type="match status" value="1"/>
</dbReference>
<dbReference type="OrthoDB" id="527159at2"/>
<dbReference type="EMBL" id="SLYC01000010">
    <property type="protein sequence ID" value="TCQ03255.1"/>
    <property type="molecule type" value="Genomic_DNA"/>
</dbReference>
<dbReference type="Proteomes" id="UP000295504">
    <property type="component" value="Unassembled WGS sequence"/>
</dbReference>
<name>A0A4R2TPM6_9FIRM</name>
<protein>
    <recommendedName>
        <fullName evidence="11">Permease</fullName>
    </recommendedName>
</protein>
<keyword evidence="3" id="KW-0813">Transport</keyword>
<feature type="transmembrane region" description="Helical" evidence="8">
    <location>
        <begin position="66"/>
        <end position="84"/>
    </location>
</feature>